<dbReference type="InterPro" id="IPR014044">
    <property type="entry name" value="CAP_dom"/>
</dbReference>
<dbReference type="Gene3D" id="3.40.33.10">
    <property type="entry name" value="CAP"/>
    <property type="match status" value="1"/>
</dbReference>
<dbReference type="SUPFAM" id="SSF55797">
    <property type="entry name" value="PR-1-like"/>
    <property type="match status" value="1"/>
</dbReference>
<evidence type="ECO:0000313" key="5">
    <source>
        <dbReference type="Proteomes" id="UP001500449"/>
    </source>
</evidence>
<dbReference type="Proteomes" id="UP001500449">
    <property type="component" value="Unassembled WGS sequence"/>
</dbReference>
<keyword evidence="2" id="KW-0472">Membrane</keyword>
<feature type="compositionally biased region" description="Pro residues" evidence="1">
    <location>
        <begin position="77"/>
        <end position="92"/>
    </location>
</feature>
<proteinExistence type="predicted"/>
<feature type="compositionally biased region" description="Low complexity" evidence="1">
    <location>
        <begin position="114"/>
        <end position="123"/>
    </location>
</feature>
<evidence type="ECO:0000256" key="2">
    <source>
        <dbReference type="SAM" id="Phobius"/>
    </source>
</evidence>
<evidence type="ECO:0000256" key="1">
    <source>
        <dbReference type="SAM" id="MobiDB-lite"/>
    </source>
</evidence>
<feature type="region of interest" description="Disordered" evidence="1">
    <location>
        <begin position="72"/>
        <end position="133"/>
    </location>
</feature>
<evidence type="ECO:0000313" key="4">
    <source>
        <dbReference type="EMBL" id="GAA1874385.1"/>
    </source>
</evidence>
<keyword evidence="5" id="KW-1185">Reference proteome</keyword>
<sequence>MLIGLLRYRVVTGHAPRPGRTGRALPLLAGLAVGAVLAAVGVLAVVPTTWAVVLAGDSRPAPATTPPRALAAVLPTTSPPAPALPPAPPPDAPATSAPPTTTTTTTTPPPTTTAPPRTTTPRPVTTPPPSGPAAQVVALTNQARAAAGCGALRTDPRLTQAAQGHSADMAARNYFAHDSQDGRSFADRIEAAGYPSPGAENIAMGQPTAQAVVTAWMNSPGHRRNIEDCSLTTIGVGLDTDGMYWTQDFGR</sequence>
<accession>A0ABN2NN63</accession>
<keyword evidence="2" id="KW-0812">Transmembrane</keyword>
<feature type="compositionally biased region" description="Low complexity" evidence="1">
    <location>
        <begin position="93"/>
        <end position="106"/>
    </location>
</feature>
<dbReference type="EMBL" id="BAAAQK010000027">
    <property type="protein sequence ID" value="GAA1874385.1"/>
    <property type="molecule type" value="Genomic_DNA"/>
</dbReference>
<dbReference type="Pfam" id="PF00188">
    <property type="entry name" value="CAP"/>
    <property type="match status" value="1"/>
</dbReference>
<dbReference type="PANTHER" id="PTHR31157">
    <property type="entry name" value="SCP DOMAIN-CONTAINING PROTEIN"/>
    <property type="match status" value="1"/>
</dbReference>
<dbReference type="InterPro" id="IPR035940">
    <property type="entry name" value="CAP_sf"/>
</dbReference>
<feature type="transmembrane region" description="Helical" evidence="2">
    <location>
        <begin position="27"/>
        <end position="53"/>
    </location>
</feature>
<reference evidence="4 5" key="1">
    <citation type="journal article" date="2019" name="Int. J. Syst. Evol. Microbiol.">
        <title>The Global Catalogue of Microorganisms (GCM) 10K type strain sequencing project: providing services to taxonomists for standard genome sequencing and annotation.</title>
        <authorList>
            <consortium name="The Broad Institute Genomics Platform"/>
            <consortium name="The Broad Institute Genome Sequencing Center for Infectious Disease"/>
            <person name="Wu L."/>
            <person name="Ma J."/>
        </authorList>
    </citation>
    <scope>NUCLEOTIDE SEQUENCE [LARGE SCALE GENOMIC DNA]</scope>
    <source>
        <strain evidence="4 5">JCM 16009</strain>
    </source>
</reference>
<keyword evidence="2" id="KW-1133">Transmembrane helix</keyword>
<comment type="caution">
    <text evidence="4">The sequence shown here is derived from an EMBL/GenBank/DDBJ whole genome shotgun (WGS) entry which is preliminary data.</text>
</comment>
<dbReference type="CDD" id="cd05379">
    <property type="entry name" value="CAP_bacterial"/>
    <property type="match status" value="1"/>
</dbReference>
<name>A0ABN2NN63_9PSEU</name>
<dbReference type="PANTHER" id="PTHR31157:SF1">
    <property type="entry name" value="SCP DOMAIN-CONTAINING PROTEIN"/>
    <property type="match status" value="1"/>
</dbReference>
<organism evidence="4 5">
    <name type="scientific">Pseudonocardia ailaonensis</name>
    <dbReference type="NCBI Taxonomy" id="367279"/>
    <lineage>
        <taxon>Bacteria</taxon>
        <taxon>Bacillati</taxon>
        <taxon>Actinomycetota</taxon>
        <taxon>Actinomycetes</taxon>
        <taxon>Pseudonocardiales</taxon>
        <taxon>Pseudonocardiaceae</taxon>
        <taxon>Pseudonocardia</taxon>
    </lineage>
</organism>
<evidence type="ECO:0000259" key="3">
    <source>
        <dbReference type="Pfam" id="PF00188"/>
    </source>
</evidence>
<protein>
    <recommendedName>
        <fullName evidence="3">SCP domain-containing protein</fullName>
    </recommendedName>
</protein>
<feature type="domain" description="SCP" evidence="3">
    <location>
        <begin position="138"/>
        <end position="249"/>
    </location>
</feature>
<gene>
    <name evidence="4" type="ORF">GCM10009836_64350</name>
</gene>